<evidence type="ECO:0000313" key="1">
    <source>
        <dbReference type="EMBL" id="SEO29512.1"/>
    </source>
</evidence>
<dbReference type="Proteomes" id="UP000199615">
    <property type="component" value="Unassembled WGS sequence"/>
</dbReference>
<organism evidence="1 2">
    <name type="scientific">Rhodopseudomonas pseudopalustris</name>
    <dbReference type="NCBI Taxonomy" id="1513892"/>
    <lineage>
        <taxon>Bacteria</taxon>
        <taxon>Pseudomonadati</taxon>
        <taxon>Pseudomonadota</taxon>
        <taxon>Alphaproteobacteria</taxon>
        <taxon>Hyphomicrobiales</taxon>
        <taxon>Nitrobacteraceae</taxon>
        <taxon>Rhodopseudomonas</taxon>
    </lineage>
</organism>
<dbReference type="EMBL" id="FODT01000002">
    <property type="protein sequence ID" value="SEO29512.1"/>
    <property type="molecule type" value="Genomic_DNA"/>
</dbReference>
<sequence length="71" mass="8029">MITVLQVSYPLRCGHAIPGISKLGYLCFRYSSPPDPYLLYPCLPYPSQPYLSLPYLSLPYLSLPYSVARSQ</sequence>
<name>A0A1H8NIX7_9BRAD</name>
<dbReference type="AlphaFoldDB" id="A0A1H8NIX7"/>
<protein>
    <submittedName>
        <fullName evidence="1">Uncharacterized protein</fullName>
    </submittedName>
</protein>
<proteinExistence type="predicted"/>
<reference evidence="2" key="1">
    <citation type="submission" date="2016-10" db="EMBL/GenBank/DDBJ databases">
        <authorList>
            <person name="Varghese N."/>
            <person name="Submissions S."/>
        </authorList>
    </citation>
    <scope>NUCLEOTIDE SEQUENCE [LARGE SCALE GENOMIC DNA]</scope>
    <source>
        <strain evidence="2">DSM 123</strain>
    </source>
</reference>
<evidence type="ECO:0000313" key="2">
    <source>
        <dbReference type="Proteomes" id="UP000199615"/>
    </source>
</evidence>
<accession>A0A1H8NIX7</accession>
<gene>
    <name evidence="1" type="ORF">SAMN05444123_102129</name>
</gene>
<keyword evidence="2" id="KW-1185">Reference proteome</keyword>